<dbReference type="EMBL" id="JBCGDO010000016">
    <property type="protein sequence ID" value="MEM0543267.1"/>
    <property type="molecule type" value="Genomic_DNA"/>
</dbReference>
<name>A0ABU9N6C9_9FLAO</name>
<comment type="caution">
    <text evidence="1">The sequence shown here is derived from an EMBL/GenBank/DDBJ whole genome shotgun (WGS) entry which is preliminary data.</text>
</comment>
<dbReference type="RefSeq" id="WP_342696464.1">
    <property type="nucleotide sequence ID" value="NZ_JBCGDO010000016.1"/>
</dbReference>
<protein>
    <submittedName>
        <fullName evidence="1">Uncharacterized protein</fullName>
    </submittedName>
</protein>
<keyword evidence="2" id="KW-1185">Reference proteome</keyword>
<accession>A0ABU9N6C9</accession>
<proteinExistence type="predicted"/>
<gene>
    <name evidence="1" type="ORF">WFZ85_11620</name>
</gene>
<evidence type="ECO:0000313" key="1">
    <source>
        <dbReference type="EMBL" id="MEM0543267.1"/>
    </source>
</evidence>
<dbReference type="Proteomes" id="UP001460072">
    <property type="component" value="Unassembled WGS sequence"/>
</dbReference>
<reference evidence="1 2" key="1">
    <citation type="submission" date="2024-03" db="EMBL/GenBank/DDBJ databases">
        <title>Two novel species of the genus Flavobacterium exhibiting potentially degradation of complex polysaccharides.</title>
        <authorList>
            <person name="Lian X."/>
        </authorList>
    </citation>
    <scope>NUCLEOTIDE SEQUENCE [LARGE SCALE GENOMIC DNA]</scope>
    <source>
        <strain evidence="2">j3</strain>
    </source>
</reference>
<evidence type="ECO:0000313" key="2">
    <source>
        <dbReference type="Proteomes" id="UP001460072"/>
    </source>
</evidence>
<sequence length="114" mass="13071">MSILYDFKTVLKRGEIDNHVIILKKVSRESGKTKIFQFPADAIDTIITILQDTKSIISEIETNEETYLIESSILDTMVSLFLSGISIEDLSTQYNYSEKLIKYNLEKKGLILFD</sequence>
<organism evidence="1 2">
    <name type="scientific">Flavobacterium aureirubrum</name>
    <dbReference type="NCBI Taxonomy" id="3133147"/>
    <lineage>
        <taxon>Bacteria</taxon>
        <taxon>Pseudomonadati</taxon>
        <taxon>Bacteroidota</taxon>
        <taxon>Flavobacteriia</taxon>
        <taxon>Flavobacteriales</taxon>
        <taxon>Flavobacteriaceae</taxon>
        <taxon>Flavobacterium</taxon>
    </lineage>
</organism>